<dbReference type="STRING" id="1285928.SAMN04487894_13413"/>
<reference evidence="2" key="1">
    <citation type="submission" date="2016-10" db="EMBL/GenBank/DDBJ databases">
        <authorList>
            <person name="Varghese N."/>
            <person name="Submissions S."/>
        </authorList>
    </citation>
    <scope>NUCLEOTIDE SEQUENCE [LARGE SCALE GENOMIC DNA]</scope>
    <source>
        <strain evidence="2">DSM 25811 / CCM 8410 / LMG 26954 / E90</strain>
    </source>
</reference>
<protein>
    <submittedName>
        <fullName evidence="1">Uncharacterized protein</fullName>
    </submittedName>
</protein>
<keyword evidence="2" id="KW-1185">Reference proteome</keyword>
<sequence>MFINNVDGNIDIAAIEKNLDQVQEPTDEEIEDLLANNYMEANKLEFHNYGFATKMESATYFKSENLFLGFGKKLWKQLKKLLCAILTDDSTVGEIIKAVIDALKEILPGGKIVALIIEKIVKYILGKGGIGKFCAA</sequence>
<evidence type="ECO:0000313" key="1">
    <source>
        <dbReference type="EMBL" id="SDE31160.1"/>
    </source>
</evidence>
<evidence type="ECO:0000313" key="2">
    <source>
        <dbReference type="Proteomes" id="UP000198757"/>
    </source>
</evidence>
<dbReference type="AlphaFoldDB" id="A0A1G7BX55"/>
<accession>A0A1G7BX55</accession>
<dbReference type="RefSeq" id="WP_090393637.1">
    <property type="nucleotide sequence ID" value="NZ_FMZO01000034.1"/>
</dbReference>
<organism evidence="1 2">
    <name type="scientific">Niabella drilacis (strain DSM 25811 / CCM 8410 / CCUG 62505 / LMG 26954 / E90)</name>
    <dbReference type="NCBI Taxonomy" id="1285928"/>
    <lineage>
        <taxon>Bacteria</taxon>
        <taxon>Pseudomonadati</taxon>
        <taxon>Bacteroidota</taxon>
        <taxon>Chitinophagia</taxon>
        <taxon>Chitinophagales</taxon>
        <taxon>Chitinophagaceae</taxon>
        <taxon>Niabella</taxon>
    </lineage>
</organism>
<dbReference type="Proteomes" id="UP000198757">
    <property type="component" value="Unassembled WGS sequence"/>
</dbReference>
<name>A0A1G7BX55_NIADE</name>
<gene>
    <name evidence="1" type="ORF">SAMN04487894_13413</name>
</gene>
<proteinExistence type="predicted"/>
<dbReference type="EMBL" id="FMZO01000034">
    <property type="protein sequence ID" value="SDE31160.1"/>
    <property type="molecule type" value="Genomic_DNA"/>
</dbReference>